<evidence type="ECO:0000313" key="2">
    <source>
        <dbReference type="EMBL" id="PYD68313.1"/>
    </source>
</evidence>
<evidence type="ECO:0000313" key="3">
    <source>
        <dbReference type="Proteomes" id="UP000247371"/>
    </source>
</evidence>
<evidence type="ECO:0000256" key="1">
    <source>
        <dbReference type="SAM" id="MobiDB-lite"/>
    </source>
</evidence>
<proteinExistence type="predicted"/>
<sequence>MPGSGWGRRHDRRAGTEGDRAGGYPYGHCRAGIRVNHKIIKKFLVKLFPKGTSPFWEKATPGNLYDFYPEGVLKPLPDAWIAE</sequence>
<keyword evidence="3" id="KW-1185">Reference proteome</keyword>
<accession>A0A2V4R0N2</accession>
<protein>
    <submittedName>
        <fullName evidence="2">Uncharacterized protein</fullName>
    </submittedName>
</protein>
<dbReference type="AlphaFoldDB" id="A0A2V4R0N2"/>
<dbReference type="EMBL" id="NKUB01000039">
    <property type="protein sequence ID" value="PYD68313.1"/>
    <property type="molecule type" value="Genomic_DNA"/>
</dbReference>
<name>A0A2V4R0N2_9PROT</name>
<organism evidence="2 3">
    <name type="scientific">Komagataeibacter swingsii</name>
    <dbReference type="NCBI Taxonomy" id="215220"/>
    <lineage>
        <taxon>Bacteria</taxon>
        <taxon>Pseudomonadati</taxon>
        <taxon>Pseudomonadota</taxon>
        <taxon>Alphaproteobacteria</taxon>
        <taxon>Acetobacterales</taxon>
        <taxon>Acetobacteraceae</taxon>
        <taxon>Komagataeibacter</taxon>
    </lineage>
</organism>
<dbReference type="Proteomes" id="UP000247371">
    <property type="component" value="Unassembled WGS sequence"/>
</dbReference>
<feature type="region of interest" description="Disordered" evidence="1">
    <location>
        <begin position="1"/>
        <end position="24"/>
    </location>
</feature>
<gene>
    <name evidence="2" type="ORF">CFR76_15710</name>
</gene>
<reference evidence="2 3" key="1">
    <citation type="submission" date="2017-07" db="EMBL/GenBank/DDBJ databases">
        <title>A draft genome sequence of Komagataeibacter swingsii LMG 22125.</title>
        <authorList>
            <person name="Skraban J."/>
            <person name="Cleenwerck I."/>
            <person name="Vandamme P."/>
            <person name="Trcek J."/>
        </authorList>
    </citation>
    <scope>NUCLEOTIDE SEQUENCE [LARGE SCALE GENOMIC DNA]</scope>
    <source>
        <strain evidence="2 3">LMG 22125</strain>
    </source>
</reference>
<comment type="caution">
    <text evidence="2">The sequence shown here is derived from an EMBL/GenBank/DDBJ whole genome shotgun (WGS) entry which is preliminary data.</text>
</comment>